<dbReference type="PANTHER" id="PTHR47708:SF2">
    <property type="entry name" value="SI:CH73-132F6.5"/>
    <property type="match status" value="1"/>
</dbReference>
<evidence type="ECO:0000259" key="1">
    <source>
        <dbReference type="Pfam" id="PF23544"/>
    </source>
</evidence>
<keyword evidence="3" id="KW-1185">Reference proteome</keyword>
<sequence>MDTVSASTRSVALHELAHGRAGDKGDRLNVAVIAYRPEFYPLLVSAVTVERVRDLFAERRPGEIARYELPRLGALNFVIDGVLDGGVNASLNLDGHGKSLSFRLLEMEIAVDEETIAKIGYLREENQ</sequence>
<evidence type="ECO:0000313" key="2">
    <source>
        <dbReference type="EMBL" id="NDW05945.1"/>
    </source>
</evidence>
<feature type="domain" description="AtuA-like ferredoxin-fold" evidence="1">
    <location>
        <begin position="11"/>
        <end position="109"/>
    </location>
</feature>
<gene>
    <name evidence="2" type="ORF">GTK09_16110</name>
</gene>
<dbReference type="EMBL" id="JAAAMG010000013">
    <property type="protein sequence ID" value="NDW05945.1"/>
    <property type="molecule type" value="Genomic_DNA"/>
</dbReference>
<dbReference type="PANTHER" id="PTHR47708">
    <property type="match status" value="1"/>
</dbReference>
<evidence type="ECO:0000313" key="3">
    <source>
        <dbReference type="Proteomes" id="UP000469011"/>
    </source>
</evidence>
<dbReference type="Pfam" id="PF23544">
    <property type="entry name" value="AtuA_ferredoxin"/>
    <property type="match status" value="1"/>
</dbReference>
<name>A0A6N9T6V0_9HYPH</name>
<comment type="caution">
    <text evidence="2">The sequence shown here is derived from an EMBL/GenBank/DDBJ whole genome shotgun (WGS) entry which is preliminary data.</text>
</comment>
<protein>
    <recommendedName>
        <fullName evidence="1">AtuA-like ferredoxin-fold domain-containing protein</fullName>
    </recommendedName>
</protein>
<dbReference type="Proteomes" id="UP000469011">
    <property type="component" value="Unassembled WGS sequence"/>
</dbReference>
<organism evidence="2 3">
    <name type="scientific">Jiella pacifica</name>
    <dbReference type="NCBI Taxonomy" id="2696469"/>
    <lineage>
        <taxon>Bacteria</taxon>
        <taxon>Pseudomonadati</taxon>
        <taxon>Pseudomonadota</taxon>
        <taxon>Alphaproteobacteria</taxon>
        <taxon>Hyphomicrobiales</taxon>
        <taxon>Aurantimonadaceae</taxon>
        <taxon>Jiella</taxon>
    </lineage>
</organism>
<dbReference type="AlphaFoldDB" id="A0A6N9T6V0"/>
<accession>A0A6N9T6V0</accession>
<proteinExistence type="predicted"/>
<reference evidence="2 3" key="1">
    <citation type="submission" date="2020-01" db="EMBL/GenBank/DDBJ databases">
        <title>Jiella pacifica sp. nov.</title>
        <authorList>
            <person name="Xue Z."/>
            <person name="Zhu S."/>
            <person name="Chen J."/>
            <person name="Yang J."/>
        </authorList>
    </citation>
    <scope>NUCLEOTIDE SEQUENCE [LARGE SCALE GENOMIC DNA]</scope>
    <source>
        <strain evidence="2 3">40Bstr34</strain>
    </source>
</reference>
<dbReference type="RefSeq" id="WP_163464352.1">
    <property type="nucleotide sequence ID" value="NZ_JAAAMG010000013.1"/>
</dbReference>
<dbReference type="InterPro" id="IPR056362">
    <property type="entry name" value="AtuA-like_ferredoxin_dom"/>
</dbReference>